<dbReference type="AlphaFoldDB" id="A0A2Z5R291"/>
<keyword evidence="7" id="KW-0963">Cytoplasm</keyword>
<evidence type="ECO:0000256" key="6">
    <source>
        <dbReference type="ARBA" id="ARBA00024536"/>
    </source>
</evidence>
<dbReference type="CDD" id="cd03411">
    <property type="entry name" value="Ferrochelatase_N"/>
    <property type="match status" value="1"/>
</dbReference>
<gene>
    <name evidence="7" type="primary">cpfC</name>
    <name evidence="9" type="ORF">RA11412_2355</name>
</gene>
<dbReference type="PANTHER" id="PTHR11108">
    <property type="entry name" value="FERROCHELATASE"/>
    <property type="match status" value="1"/>
</dbReference>
<protein>
    <recommendedName>
        <fullName evidence="7">Coproporphyrin III ferrochelatase</fullName>
        <ecNumber evidence="7">4.99.1.9</ecNumber>
    </recommendedName>
</protein>
<keyword evidence="5 7" id="KW-0627">Porphyrin biosynthesis</keyword>
<keyword evidence="7" id="KW-0479">Metal-binding</keyword>
<dbReference type="PANTHER" id="PTHR11108:SF1">
    <property type="entry name" value="FERROCHELATASE, MITOCHONDRIAL"/>
    <property type="match status" value="1"/>
</dbReference>
<keyword evidence="10" id="KW-1185">Reference proteome</keyword>
<dbReference type="GO" id="GO:0004325">
    <property type="term" value="F:ferrochelatase activity"/>
    <property type="evidence" value="ECO:0007669"/>
    <property type="project" value="UniProtKB-UniRule"/>
</dbReference>
<reference evidence="9 10" key="1">
    <citation type="submission" date="2016-10" db="EMBL/GenBank/DDBJ databases">
        <title>Genome sequence of Rothia aeria strain JCM11412.</title>
        <authorList>
            <person name="Nambu T."/>
        </authorList>
    </citation>
    <scope>NUCLEOTIDE SEQUENCE [LARGE SCALE GENOMIC DNA]</scope>
    <source>
        <strain evidence="9 10">JCM 11412</strain>
    </source>
</reference>
<organism evidence="9 10">
    <name type="scientific">Rothia aeria</name>
    <dbReference type="NCBI Taxonomy" id="172042"/>
    <lineage>
        <taxon>Bacteria</taxon>
        <taxon>Bacillati</taxon>
        <taxon>Actinomycetota</taxon>
        <taxon>Actinomycetes</taxon>
        <taxon>Micrococcales</taxon>
        <taxon>Micrococcaceae</taxon>
        <taxon>Rothia</taxon>
    </lineage>
</organism>
<name>A0A2Z5R291_9MICC</name>
<dbReference type="CDD" id="cd00419">
    <property type="entry name" value="Ferrochelatase_C"/>
    <property type="match status" value="1"/>
</dbReference>
<dbReference type="InterPro" id="IPR033644">
    <property type="entry name" value="Ferrochelatase_C"/>
</dbReference>
<keyword evidence="4 7" id="KW-0456">Lyase</keyword>
<evidence type="ECO:0000256" key="8">
    <source>
        <dbReference type="RuleBase" id="RU004185"/>
    </source>
</evidence>
<comment type="pathway">
    <text evidence="1 7">Porphyrin-containing compound metabolism; protoheme biosynthesis.</text>
</comment>
<dbReference type="GO" id="GO:0046872">
    <property type="term" value="F:metal ion binding"/>
    <property type="evidence" value="ECO:0007669"/>
    <property type="project" value="UniProtKB-KW"/>
</dbReference>
<dbReference type="Pfam" id="PF00762">
    <property type="entry name" value="Ferrochelatase"/>
    <property type="match status" value="1"/>
</dbReference>
<comment type="similarity">
    <text evidence="7 8">Belongs to the ferrochelatase family.</text>
</comment>
<dbReference type="EMBL" id="AP017895">
    <property type="protein sequence ID" value="BAV88654.1"/>
    <property type="molecule type" value="Genomic_DNA"/>
</dbReference>
<sequence length="466" mass="50232">MNQPVTNHAARPGAGGSGVCSGCCGSVPNNIRPNVTDPHNTASNGPAVLNEDTIGSYRGECGITRSRAAAPAPYDLVILSSFGGPEGQDDVIPFLRNVTAGRGIPDERLEEVATHYRANGGVSPINEQNRALLAALKQALAERGPRIPIVWANRNWDPYVSDVLQQAYEEGHRNILVLATSAYPGYSSCRQYREDYGVALQKLGLHGQMRVDKIRQFFDTPGFVQAFADGLQDGLKQVQEQVAARRADGTAAAGNGRIRIMFCTHSVPTSAANEAGPRGIDYEGGSAYVEKHLQVARAVLARVQEHHESLLDNTDWELVYQSRSGPPSMPWLEPDVNDAIEKAAGDIDGIVLVPLGFVSDHMEVKWDLDTEALDTCAEHGIAAVRTPTPGTHPAYVESLRRLIAERVAANPHTGLDHEAARTRESVCEESVTGERGWFDECDPDCCKPARGAAKPVIAEYSGGTNP</sequence>
<evidence type="ECO:0000256" key="3">
    <source>
        <dbReference type="ARBA" id="ARBA00023133"/>
    </source>
</evidence>
<keyword evidence="2 7" id="KW-0408">Iron</keyword>
<dbReference type="UniPathway" id="UPA00252"/>
<evidence type="ECO:0000313" key="9">
    <source>
        <dbReference type="EMBL" id="BAV88654.1"/>
    </source>
</evidence>
<feature type="binding site" evidence="7">
    <location>
        <position position="192"/>
    </location>
    <ligand>
        <name>Fe-coproporphyrin III</name>
        <dbReference type="ChEBI" id="CHEBI:68438"/>
    </ligand>
</feature>
<comment type="function">
    <text evidence="7">Involved in coproporphyrin-dependent heme b biosynthesis. Catalyzes the insertion of ferrous iron into coproporphyrin III to form Fe-coproporphyrin III.</text>
</comment>
<keyword evidence="3 7" id="KW-0350">Heme biosynthesis</keyword>
<feature type="binding site" evidence="7">
    <location>
        <position position="123"/>
    </location>
    <ligand>
        <name>Fe-coproporphyrin III</name>
        <dbReference type="ChEBI" id="CHEBI:68438"/>
    </ligand>
</feature>
<dbReference type="GeneID" id="93862604"/>
<accession>A0A2Z5R291</accession>
<feature type="binding site" evidence="7">
    <location>
        <position position="265"/>
    </location>
    <ligand>
        <name>Fe(2+)</name>
        <dbReference type="ChEBI" id="CHEBI:29033"/>
    </ligand>
</feature>
<evidence type="ECO:0000256" key="7">
    <source>
        <dbReference type="HAMAP-Rule" id="MF_00323"/>
    </source>
</evidence>
<evidence type="ECO:0000256" key="2">
    <source>
        <dbReference type="ARBA" id="ARBA00023004"/>
    </source>
</evidence>
<dbReference type="NCBIfam" id="NF000689">
    <property type="entry name" value="PRK00035.2-1"/>
    <property type="match status" value="1"/>
</dbReference>
<dbReference type="RefSeq" id="WP_236588857.1">
    <property type="nucleotide sequence ID" value="NZ_CBDEQU010000003.1"/>
</dbReference>
<evidence type="ECO:0000313" key="10">
    <source>
        <dbReference type="Proteomes" id="UP000250241"/>
    </source>
</evidence>
<evidence type="ECO:0000256" key="5">
    <source>
        <dbReference type="ARBA" id="ARBA00023244"/>
    </source>
</evidence>
<dbReference type="GO" id="GO:0005737">
    <property type="term" value="C:cytoplasm"/>
    <property type="evidence" value="ECO:0007669"/>
    <property type="project" value="UniProtKB-SubCell"/>
</dbReference>
<comment type="caution">
    <text evidence="7">Lacks conserved residue(s) required for the propagation of feature annotation.</text>
</comment>
<dbReference type="Proteomes" id="UP000250241">
    <property type="component" value="Chromosome"/>
</dbReference>
<dbReference type="InterPro" id="IPR001015">
    <property type="entry name" value="Ferrochelatase"/>
</dbReference>
<dbReference type="Gene3D" id="3.40.50.1400">
    <property type="match status" value="2"/>
</dbReference>
<comment type="catalytic activity">
    <reaction evidence="6">
        <text>Fe-coproporphyrin III + 2 H(+) = coproporphyrin III + Fe(2+)</text>
        <dbReference type="Rhea" id="RHEA:49572"/>
        <dbReference type="ChEBI" id="CHEBI:15378"/>
        <dbReference type="ChEBI" id="CHEBI:29033"/>
        <dbReference type="ChEBI" id="CHEBI:68438"/>
        <dbReference type="ChEBI" id="CHEBI:131725"/>
        <dbReference type="EC" id="4.99.1.9"/>
    </reaction>
    <physiologicalReaction direction="right-to-left" evidence="6">
        <dbReference type="Rhea" id="RHEA:49574"/>
    </physiologicalReaction>
</comment>
<dbReference type="GO" id="GO:0006783">
    <property type="term" value="P:heme biosynthetic process"/>
    <property type="evidence" value="ECO:0007669"/>
    <property type="project" value="UniProtKB-UniRule"/>
</dbReference>
<feature type="binding site" evidence="7">
    <location>
        <position position="363"/>
    </location>
    <ligand>
        <name>Fe(2+)</name>
        <dbReference type="ChEBI" id="CHEBI:29033"/>
    </ligand>
</feature>
<evidence type="ECO:0000256" key="4">
    <source>
        <dbReference type="ARBA" id="ARBA00023239"/>
    </source>
</evidence>
<dbReference type="KEGG" id="raj:RA11412_2355"/>
<dbReference type="SUPFAM" id="SSF53800">
    <property type="entry name" value="Chelatase"/>
    <property type="match status" value="1"/>
</dbReference>
<dbReference type="EC" id="4.99.1.9" evidence="7"/>
<comment type="subcellular location">
    <subcellularLocation>
        <location evidence="7">Cytoplasm</location>
    </subcellularLocation>
</comment>
<proteinExistence type="inferred from homology"/>
<dbReference type="InterPro" id="IPR033659">
    <property type="entry name" value="Ferrochelatase_N"/>
</dbReference>
<evidence type="ECO:0000256" key="1">
    <source>
        <dbReference type="ARBA" id="ARBA00004744"/>
    </source>
</evidence>
<dbReference type="HAMAP" id="MF_00323">
    <property type="entry name" value="Ferrochelatase"/>
    <property type="match status" value="1"/>
</dbReference>